<dbReference type="InterPro" id="IPR010657">
    <property type="entry name" value="ImpA_N"/>
</dbReference>
<proteinExistence type="predicted"/>
<feature type="region of interest" description="Disordered" evidence="1">
    <location>
        <begin position="1"/>
        <end position="30"/>
    </location>
</feature>
<organism evidence="3 4">
    <name type="scientific">Aureliella helgolandensis</name>
    <dbReference type="NCBI Taxonomy" id="2527968"/>
    <lineage>
        <taxon>Bacteria</taxon>
        <taxon>Pseudomonadati</taxon>
        <taxon>Planctomycetota</taxon>
        <taxon>Planctomycetia</taxon>
        <taxon>Pirellulales</taxon>
        <taxon>Pirellulaceae</taxon>
        <taxon>Aureliella</taxon>
    </lineage>
</organism>
<dbReference type="Pfam" id="PF06812">
    <property type="entry name" value="ImpA_N"/>
    <property type="match status" value="1"/>
</dbReference>
<dbReference type="RefSeq" id="WP_145080807.1">
    <property type="nucleotide sequence ID" value="NZ_CP036298.1"/>
</dbReference>
<dbReference type="NCBIfam" id="TIGR03363">
    <property type="entry name" value="VI_chp_8"/>
    <property type="match status" value="1"/>
</dbReference>
<evidence type="ECO:0000256" key="1">
    <source>
        <dbReference type="SAM" id="MobiDB-lite"/>
    </source>
</evidence>
<dbReference type="InterPro" id="IPR017740">
    <property type="entry name" value="TssA-like"/>
</dbReference>
<evidence type="ECO:0000313" key="3">
    <source>
        <dbReference type="EMBL" id="QDV25566.1"/>
    </source>
</evidence>
<accession>A0A518GAE3</accession>
<dbReference type="PANTHER" id="PTHR37951">
    <property type="entry name" value="CYTOPLASMIC PROTEIN-RELATED"/>
    <property type="match status" value="1"/>
</dbReference>
<dbReference type="OrthoDB" id="9771118at2"/>
<evidence type="ECO:0000313" key="4">
    <source>
        <dbReference type="Proteomes" id="UP000318017"/>
    </source>
</evidence>
<dbReference type="EMBL" id="CP036298">
    <property type="protein sequence ID" value="QDV25566.1"/>
    <property type="molecule type" value="Genomic_DNA"/>
</dbReference>
<dbReference type="KEGG" id="ahel:Q31a_38920"/>
<dbReference type="AlphaFoldDB" id="A0A518GAE3"/>
<protein>
    <recommendedName>
        <fullName evidence="2">ImpA N-terminal domain-containing protein</fullName>
    </recommendedName>
</protein>
<feature type="domain" description="ImpA N-terminal" evidence="2">
    <location>
        <begin position="13"/>
        <end position="154"/>
    </location>
</feature>
<gene>
    <name evidence="3" type="ORF">Q31a_38920</name>
</gene>
<keyword evidence="4" id="KW-1185">Reference proteome</keyword>
<dbReference type="PANTHER" id="PTHR37951:SF1">
    <property type="entry name" value="TYPE VI SECRETION SYSTEM COMPONENT TSSA1"/>
    <property type="match status" value="1"/>
</dbReference>
<sequence length="389" mass="43308">MSTESIPNFESLLSPLSDEAPSGESLREHPELSRTFYALREARNSAMEAERTLSRMAMMEEEDFENDPSGRDGAKQLPDWNKVSSMAVDLLSNHSKDLWVVSWFIEALTRTDGLMGFSDGLKLCRQMSDKFWNTIHPRPDEDDGYAHTVAQLSGLDNVLSTALEATRILPEDDRFTWGGYQIAIELEQAPPEERSAKIERGTIPLETFESAMRSADRQVLLDTQEVLAEAVDECKQFAETMDRLCGNDDSGYPLGPSTGNLERTLERLQKIFETLTSGLLVDSPEGEAEAVIGELAEAGEQPPTQSTASLLQRPVASRDEALQHLLRVADFFRKSEPHSPVSYALEQAVRWGRMPLPDLLQDLVSDSDVLAQVFKRMGIAPTPDESSDD</sequence>
<name>A0A518GAE3_9BACT</name>
<reference evidence="3 4" key="1">
    <citation type="submission" date="2019-02" db="EMBL/GenBank/DDBJ databases">
        <title>Deep-cultivation of Planctomycetes and their phenomic and genomic characterization uncovers novel biology.</title>
        <authorList>
            <person name="Wiegand S."/>
            <person name="Jogler M."/>
            <person name="Boedeker C."/>
            <person name="Pinto D."/>
            <person name="Vollmers J."/>
            <person name="Rivas-Marin E."/>
            <person name="Kohn T."/>
            <person name="Peeters S.H."/>
            <person name="Heuer A."/>
            <person name="Rast P."/>
            <person name="Oberbeckmann S."/>
            <person name="Bunk B."/>
            <person name="Jeske O."/>
            <person name="Meyerdierks A."/>
            <person name="Storesund J.E."/>
            <person name="Kallscheuer N."/>
            <person name="Luecker S."/>
            <person name="Lage O.M."/>
            <person name="Pohl T."/>
            <person name="Merkel B.J."/>
            <person name="Hornburger P."/>
            <person name="Mueller R.-W."/>
            <person name="Bruemmer F."/>
            <person name="Labrenz M."/>
            <person name="Spormann A.M."/>
            <person name="Op den Camp H."/>
            <person name="Overmann J."/>
            <person name="Amann R."/>
            <person name="Jetten M.S.M."/>
            <person name="Mascher T."/>
            <person name="Medema M.H."/>
            <person name="Devos D.P."/>
            <person name="Kaster A.-K."/>
            <person name="Ovreas L."/>
            <person name="Rohde M."/>
            <person name="Galperin M.Y."/>
            <person name="Jogler C."/>
        </authorList>
    </citation>
    <scope>NUCLEOTIDE SEQUENCE [LARGE SCALE GENOMIC DNA]</scope>
    <source>
        <strain evidence="3 4">Q31a</strain>
    </source>
</reference>
<dbReference type="Proteomes" id="UP000318017">
    <property type="component" value="Chromosome"/>
</dbReference>
<evidence type="ECO:0000259" key="2">
    <source>
        <dbReference type="Pfam" id="PF06812"/>
    </source>
</evidence>